<dbReference type="NCBIfam" id="TIGR01509">
    <property type="entry name" value="HAD-SF-IA-v3"/>
    <property type="match status" value="1"/>
</dbReference>
<dbReference type="SFLD" id="SFLDG01135">
    <property type="entry name" value="C1.5.6:_HAD__Beta-PGM__Phospha"/>
    <property type="match status" value="1"/>
</dbReference>
<sequence length="217" mass="23712">MSHTIQAVIWDLDGVIIDSADAHRKAWYKLAEDLGIPYSDEEFWATFGQRNDAIIPRMVKGATPEQVRAYGNQKEAYFREFARETLAFLPGAQELLRGLREAGFRQALASSTPMENIELISEVLGLHRYLDTLVSGESVPHGKPAPDVFLKAAEELGAAPAHSLVIEDAVAGVQAARAGGMYCIAVVGERDLPGLRAADLVVRDLTEVSVERIQQLA</sequence>
<proteinExistence type="inferred from homology"/>
<comment type="similarity">
    <text evidence="2">Belongs to the HAD-like hydrolase superfamily. CbbY/CbbZ/Gph/YieH family.</text>
</comment>
<dbReference type="InterPro" id="IPR023198">
    <property type="entry name" value="PGP-like_dom2"/>
</dbReference>
<dbReference type="RefSeq" id="WP_111317898.1">
    <property type="nucleotide sequence ID" value="NZ_BIFX01000001.1"/>
</dbReference>
<name>A0A326UTS8_THEHA</name>
<keyword evidence="5" id="KW-0119">Carbohydrate metabolism</keyword>
<dbReference type="EMBL" id="QKUF01000001">
    <property type="protein sequence ID" value="PZW36063.1"/>
    <property type="molecule type" value="Genomic_DNA"/>
</dbReference>
<evidence type="ECO:0000313" key="6">
    <source>
        <dbReference type="EMBL" id="PZW36063.1"/>
    </source>
</evidence>
<dbReference type="PRINTS" id="PR00413">
    <property type="entry name" value="HADHALOGNASE"/>
</dbReference>
<dbReference type="InterPro" id="IPR051600">
    <property type="entry name" value="Beta-PGM-like"/>
</dbReference>
<evidence type="ECO:0000256" key="4">
    <source>
        <dbReference type="ARBA" id="ARBA00022842"/>
    </source>
</evidence>
<dbReference type="OrthoDB" id="9797743at2"/>
<dbReference type="Proteomes" id="UP000248806">
    <property type="component" value="Unassembled WGS sequence"/>
</dbReference>
<organism evidence="6 7">
    <name type="scientific">Thermosporothrix hazakensis</name>
    <dbReference type="NCBI Taxonomy" id="644383"/>
    <lineage>
        <taxon>Bacteria</taxon>
        <taxon>Bacillati</taxon>
        <taxon>Chloroflexota</taxon>
        <taxon>Ktedonobacteria</taxon>
        <taxon>Ktedonobacterales</taxon>
        <taxon>Thermosporotrichaceae</taxon>
        <taxon>Thermosporothrix</taxon>
    </lineage>
</organism>
<dbReference type="AlphaFoldDB" id="A0A326UTS8"/>
<reference evidence="6 7" key="1">
    <citation type="submission" date="2018-06" db="EMBL/GenBank/DDBJ databases">
        <title>Genomic Encyclopedia of Archaeal and Bacterial Type Strains, Phase II (KMG-II): from individual species to whole genera.</title>
        <authorList>
            <person name="Goeker M."/>
        </authorList>
    </citation>
    <scope>NUCLEOTIDE SEQUENCE [LARGE SCALE GENOMIC DNA]</scope>
    <source>
        <strain evidence="6 7">ATCC BAA-1881</strain>
    </source>
</reference>
<keyword evidence="4" id="KW-0460">Magnesium</keyword>
<comment type="cofactor">
    <cofactor evidence="1">
        <name>Mg(2+)</name>
        <dbReference type="ChEBI" id="CHEBI:18420"/>
    </cofactor>
</comment>
<dbReference type="SFLD" id="SFLDS00003">
    <property type="entry name" value="Haloacid_Dehalogenase"/>
    <property type="match status" value="1"/>
</dbReference>
<dbReference type="GO" id="GO:0046872">
    <property type="term" value="F:metal ion binding"/>
    <property type="evidence" value="ECO:0007669"/>
    <property type="project" value="UniProtKB-KW"/>
</dbReference>
<comment type="caution">
    <text evidence="6">The sequence shown here is derived from an EMBL/GenBank/DDBJ whole genome shotgun (WGS) entry which is preliminary data.</text>
</comment>
<keyword evidence="7" id="KW-1185">Reference proteome</keyword>
<dbReference type="Gene3D" id="3.40.50.1000">
    <property type="entry name" value="HAD superfamily/HAD-like"/>
    <property type="match status" value="1"/>
</dbReference>
<dbReference type="InterPro" id="IPR023214">
    <property type="entry name" value="HAD_sf"/>
</dbReference>
<evidence type="ECO:0000256" key="2">
    <source>
        <dbReference type="ARBA" id="ARBA00006171"/>
    </source>
</evidence>
<evidence type="ECO:0000256" key="5">
    <source>
        <dbReference type="ARBA" id="ARBA00023277"/>
    </source>
</evidence>
<dbReference type="InterPro" id="IPR006439">
    <property type="entry name" value="HAD-SF_hydro_IA"/>
</dbReference>
<evidence type="ECO:0000256" key="1">
    <source>
        <dbReference type="ARBA" id="ARBA00001946"/>
    </source>
</evidence>
<dbReference type="PANTHER" id="PTHR46193:SF18">
    <property type="entry name" value="HEXITOL PHOSPHATASE B"/>
    <property type="match status" value="1"/>
</dbReference>
<dbReference type="PANTHER" id="PTHR46193">
    <property type="entry name" value="6-PHOSPHOGLUCONATE PHOSPHATASE"/>
    <property type="match status" value="1"/>
</dbReference>
<keyword evidence="3" id="KW-0479">Metal-binding</keyword>
<dbReference type="SUPFAM" id="SSF56784">
    <property type="entry name" value="HAD-like"/>
    <property type="match status" value="1"/>
</dbReference>
<accession>A0A326UTS8</accession>
<gene>
    <name evidence="6" type="ORF">EI42_00233</name>
</gene>
<dbReference type="Gene3D" id="1.10.150.240">
    <property type="entry name" value="Putative phosphatase, domain 2"/>
    <property type="match status" value="1"/>
</dbReference>
<dbReference type="GO" id="GO:0003824">
    <property type="term" value="F:catalytic activity"/>
    <property type="evidence" value="ECO:0007669"/>
    <property type="project" value="UniProtKB-ARBA"/>
</dbReference>
<protein>
    <submittedName>
        <fullName evidence="6">Beta-phosphoglucomutase</fullName>
    </submittedName>
</protein>
<dbReference type="SFLD" id="SFLDG01129">
    <property type="entry name" value="C1.5:_HAD__Beta-PGM__Phosphata"/>
    <property type="match status" value="1"/>
</dbReference>
<dbReference type="InterPro" id="IPR036412">
    <property type="entry name" value="HAD-like_sf"/>
</dbReference>
<evidence type="ECO:0000256" key="3">
    <source>
        <dbReference type="ARBA" id="ARBA00022723"/>
    </source>
</evidence>
<dbReference type="Pfam" id="PF00702">
    <property type="entry name" value="Hydrolase"/>
    <property type="match status" value="1"/>
</dbReference>
<evidence type="ECO:0000313" key="7">
    <source>
        <dbReference type="Proteomes" id="UP000248806"/>
    </source>
</evidence>